<feature type="binding site" evidence="7">
    <location>
        <position position="156"/>
    </location>
    <ligand>
        <name>Zn(2+)</name>
        <dbReference type="ChEBI" id="CHEBI:29105"/>
        <label>2</label>
    </ligand>
</feature>
<evidence type="ECO:0000256" key="4">
    <source>
        <dbReference type="ARBA" id="ARBA00022801"/>
    </source>
</evidence>
<dbReference type="PANTHER" id="PTHR45962:SF1">
    <property type="entry name" value="N-FATTY-ACYL-AMINO ACID SYNTHASE_HYDROLASE PM20D1"/>
    <property type="match status" value="1"/>
</dbReference>
<dbReference type="Pfam" id="PF01546">
    <property type="entry name" value="Peptidase_M20"/>
    <property type="match status" value="1"/>
</dbReference>
<dbReference type="Pfam" id="PF07687">
    <property type="entry name" value="M20_dimer"/>
    <property type="match status" value="1"/>
</dbReference>
<dbReference type="InterPro" id="IPR011650">
    <property type="entry name" value="Peptidase_M20_dimer"/>
</dbReference>
<dbReference type="InterPro" id="IPR047177">
    <property type="entry name" value="Pept_M20A"/>
</dbReference>
<feature type="domain" description="Peptidase M20 dimerisation" evidence="8">
    <location>
        <begin position="244"/>
        <end position="425"/>
    </location>
</feature>
<dbReference type="GO" id="GO:0004181">
    <property type="term" value="F:metallocarboxypeptidase activity"/>
    <property type="evidence" value="ECO:0007669"/>
    <property type="project" value="UniProtKB-EC"/>
</dbReference>
<dbReference type="GO" id="GO:0051603">
    <property type="term" value="P:proteolysis involved in protein catabolic process"/>
    <property type="evidence" value="ECO:0007669"/>
    <property type="project" value="TreeGrafter"/>
</dbReference>
<keyword evidence="2" id="KW-0645">Protease</keyword>
<protein>
    <submittedName>
        <fullName evidence="9">Gly-Xaa carboxypeptidase</fullName>
        <ecNumber evidence="9">3.4.17.4</ecNumber>
    </submittedName>
</protein>
<evidence type="ECO:0000256" key="1">
    <source>
        <dbReference type="ARBA" id="ARBA00006247"/>
    </source>
</evidence>
<dbReference type="PANTHER" id="PTHR45962">
    <property type="entry name" value="N-FATTY-ACYL-AMINO ACID SYNTHASE/HYDROLASE PM20D1"/>
    <property type="match status" value="1"/>
</dbReference>
<dbReference type="GO" id="GO:0046872">
    <property type="term" value="F:metal ion binding"/>
    <property type="evidence" value="ECO:0007669"/>
    <property type="project" value="UniProtKB-KW"/>
</dbReference>
<evidence type="ECO:0000256" key="7">
    <source>
        <dbReference type="PIRSR" id="PIRSR037217-2"/>
    </source>
</evidence>
<dbReference type="GO" id="GO:0000328">
    <property type="term" value="C:fungal-type vacuole lumen"/>
    <property type="evidence" value="ECO:0007669"/>
    <property type="project" value="TreeGrafter"/>
</dbReference>
<evidence type="ECO:0000313" key="10">
    <source>
        <dbReference type="Proteomes" id="UP001214415"/>
    </source>
</evidence>
<feature type="binding site" evidence="7">
    <location>
        <position position="563"/>
    </location>
    <ligand>
        <name>Zn(2+)</name>
        <dbReference type="ChEBI" id="CHEBI:29105"/>
        <label>1</label>
    </ligand>
</feature>
<dbReference type="CDD" id="cd05674">
    <property type="entry name" value="M20_yscS"/>
    <property type="match status" value="1"/>
</dbReference>
<dbReference type="SUPFAM" id="SSF55031">
    <property type="entry name" value="Bacterial exopeptidase dimerisation domain"/>
    <property type="match status" value="1"/>
</dbReference>
<accession>A0AAF0J3H6</accession>
<evidence type="ECO:0000256" key="3">
    <source>
        <dbReference type="ARBA" id="ARBA00022723"/>
    </source>
</evidence>
<keyword evidence="4 9" id="KW-0378">Hydrolase</keyword>
<feature type="active site" description="Proton acceptor" evidence="6">
    <location>
        <position position="190"/>
    </location>
</feature>
<proteinExistence type="inferred from homology"/>
<keyword evidence="3 7" id="KW-0479">Metal-binding</keyword>
<dbReference type="Gene3D" id="3.40.630.10">
    <property type="entry name" value="Zn peptidases"/>
    <property type="match status" value="1"/>
</dbReference>
<evidence type="ECO:0000256" key="5">
    <source>
        <dbReference type="ARBA" id="ARBA00022833"/>
    </source>
</evidence>
<reference evidence="9" key="1">
    <citation type="submission" date="2023-03" db="EMBL/GenBank/DDBJ databases">
        <title>Mating type loci evolution in Malassezia.</title>
        <authorList>
            <person name="Coelho M.A."/>
        </authorList>
    </citation>
    <scope>NUCLEOTIDE SEQUENCE</scope>
    <source>
        <strain evidence="9">CBS 12830</strain>
    </source>
</reference>
<dbReference type="InterPro" id="IPR017141">
    <property type="entry name" value="Pept_M20_carboxypep"/>
</dbReference>
<dbReference type="Proteomes" id="UP001214415">
    <property type="component" value="Chromosome 3"/>
</dbReference>
<keyword evidence="5 7" id="KW-0862">Zinc</keyword>
<sequence length="593" mass="66428">MKATLPPTADVCPQQEPYDPREALGNLHIQRPSVKTSVQLLSEAVQIDTTVGDNWPDPDEEPERWNEIFSPFASWIASSFPHIHSKESPVKREMIHHHGLLYTWEGSDASLKPLVLMSHQDVVPVEQNTVDQWMYPPFSGHIDLETQTVWGRGSVDCKLWLVSSLSAIESLLQSGFQPRRTVILSYGFDEESDGHQGASHIARFLQDRYGPNSIEMIVDEGLPILSKADTGSYGIPIALPSVDEKGALNVKLVATGRGGHSSNPLPHTTIGIISSIIATLEAHPFPDRLADESCPSIQLLQCTRDGPLMPRPVRDALLHLEWAEALSQPSLAASMWQRMPRWQKLWEWTYSTSSRQKRVEQARRRLIQQLDARTRNLLRTTQAVDLINGGIKINALPERTEALINHRIAPYSNVSEVLSRYHSLIVPLAEAMHFSLTIDDEDLVPASNTTLGHVTISKVGLATDTHPASPFDGPRADPFRLLSQVIRQTWHVDQPAVALHSMDEEQVPPSSDQWTESVRVSPATMYANTDTRWYHNLTDHIFRFGAMSLHPFLTGMSPYEHVHTVNEHVSIDSIVKATEFYTNLVIAVNHESL</sequence>
<dbReference type="PIRSF" id="PIRSF037217">
    <property type="entry name" value="Carboxypeptidase_S"/>
    <property type="match status" value="1"/>
</dbReference>
<dbReference type="AlphaFoldDB" id="A0AAF0J3H6"/>
<organism evidence="9 10">
    <name type="scientific">Malassezia equina</name>
    <dbReference type="NCBI Taxonomy" id="1381935"/>
    <lineage>
        <taxon>Eukaryota</taxon>
        <taxon>Fungi</taxon>
        <taxon>Dikarya</taxon>
        <taxon>Basidiomycota</taxon>
        <taxon>Ustilaginomycotina</taxon>
        <taxon>Malasseziomycetes</taxon>
        <taxon>Malasseziales</taxon>
        <taxon>Malasseziaceae</taxon>
        <taxon>Malassezia</taxon>
    </lineage>
</organism>
<dbReference type="SUPFAM" id="SSF53187">
    <property type="entry name" value="Zn-dependent exopeptidases"/>
    <property type="match status" value="1"/>
</dbReference>
<evidence type="ECO:0000259" key="8">
    <source>
        <dbReference type="Pfam" id="PF07687"/>
    </source>
</evidence>
<dbReference type="Gene3D" id="1.10.150.900">
    <property type="match status" value="1"/>
</dbReference>
<dbReference type="InterPro" id="IPR036264">
    <property type="entry name" value="Bact_exopeptidase_dim_dom"/>
</dbReference>
<dbReference type="EC" id="3.4.17.4" evidence="9"/>
<evidence type="ECO:0000256" key="2">
    <source>
        <dbReference type="ARBA" id="ARBA00022670"/>
    </source>
</evidence>
<feature type="active site" evidence="6">
    <location>
        <position position="121"/>
    </location>
</feature>
<dbReference type="Gene3D" id="3.30.70.360">
    <property type="match status" value="1"/>
</dbReference>
<dbReference type="EMBL" id="CP119902">
    <property type="protein sequence ID" value="WFD23005.1"/>
    <property type="molecule type" value="Genomic_DNA"/>
</dbReference>
<dbReference type="InterPro" id="IPR002933">
    <property type="entry name" value="Peptidase_M20"/>
</dbReference>
<dbReference type="FunFam" id="3.40.630.10:FF:000027">
    <property type="entry name" value="N-fatty-acyl-amino acid synthase/hydrolase PM20D1"/>
    <property type="match status" value="1"/>
</dbReference>
<feature type="binding site" evidence="7">
    <location>
        <position position="191"/>
    </location>
    <ligand>
        <name>Zn(2+)</name>
        <dbReference type="ChEBI" id="CHEBI:29105"/>
        <label>1</label>
    </ligand>
</feature>
<keyword evidence="9" id="KW-0121">Carboxypeptidase</keyword>
<comment type="similarity">
    <text evidence="1">Belongs to the peptidase M20A family.</text>
</comment>
<feature type="binding site" evidence="7">
    <location>
        <position position="219"/>
    </location>
    <ligand>
        <name>Zn(2+)</name>
        <dbReference type="ChEBI" id="CHEBI:29105"/>
        <label>2</label>
    </ligand>
</feature>
<gene>
    <name evidence="9" type="ORF">MEQU1_001689</name>
</gene>
<feature type="binding site" evidence="7">
    <location>
        <position position="119"/>
    </location>
    <ligand>
        <name>Zn(2+)</name>
        <dbReference type="ChEBI" id="CHEBI:29105"/>
        <label>2</label>
    </ligand>
</feature>
<keyword evidence="10" id="KW-1185">Reference proteome</keyword>
<name>A0AAF0J3H6_9BASI</name>
<evidence type="ECO:0000313" key="9">
    <source>
        <dbReference type="EMBL" id="WFD23005.1"/>
    </source>
</evidence>
<evidence type="ECO:0000256" key="6">
    <source>
        <dbReference type="PIRSR" id="PIRSR037217-1"/>
    </source>
</evidence>
<feature type="binding site" evidence="7">
    <location>
        <position position="156"/>
    </location>
    <ligand>
        <name>Zn(2+)</name>
        <dbReference type="ChEBI" id="CHEBI:29105"/>
        <label>1</label>
    </ligand>
</feature>